<reference evidence="8 9" key="1">
    <citation type="submission" date="2019-08" db="EMBL/GenBank/DDBJ databases">
        <title>In-depth cultivation of the pig gut microbiome towards novel bacterial diversity and tailored functional studies.</title>
        <authorList>
            <person name="Wylensek D."/>
            <person name="Hitch T.C.A."/>
            <person name="Clavel T."/>
        </authorList>
    </citation>
    <scope>NUCLEOTIDE SEQUENCE [LARGE SCALE GENOMIC DNA]</scope>
    <source>
        <strain evidence="8 9">Oil+RF-744-GAM-WT-6</strain>
    </source>
</reference>
<dbReference type="Gene3D" id="3.40.50.300">
    <property type="entry name" value="P-loop containing nucleotide triphosphate hydrolases"/>
    <property type="match status" value="1"/>
</dbReference>
<name>A0A7X2TGV7_9FIRM</name>
<dbReference type="SUPFAM" id="SSF52540">
    <property type="entry name" value="P-loop containing nucleoside triphosphate hydrolases"/>
    <property type="match status" value="1"/>
</dbReference>
<evidence type="ECO:0000256" key="5">
    <source>
        <dbReference type="ARBA" id="ARBA00022840"/>
    </source>
</evidence>
<protein>
    <submittedName>
        <fullName evidence="8">Amino acid ABC transporter ATP-binding protein</fullName>
    </submittedName>
</protein>
<dbReference type="InterPro" id="IPR050086">
    <property type="entry name" value="MetN_ABC_transporter-like"/>
</dbReference>
<dbReference type="PANTHER" id="PTHR43166">
    <property type="entry name" value="AMINO ACID IMPORT ATP-BINDING PROTEIN"/>
    <property type="match status" value="1"/>
</dbReference>
<dbReference type="PANTHER" id="PTHR43166:SF35">
    <property type="entry name" value="L-CYSTINE IMPORT ATP-BINDING PROTEIN TCYN"/>
    <property type="match status" value="1"/>
</dbReference>
<dbReference type="Pfam" id="PF00005">
    <property type="entry name" value="ABC_tran"/>
    <property type="match status" value="1"/>
</dbReference>
<dbReference type="PIRSF" id="PIRSF039085">
    <property type="entry name" value="ABC_ATPase_HisP"/>
    <property type="match status" value="1"/>
</dbReference>
<evidence type="ECO:0000256" key="2">
    <source>
        <dbReference type="ARBA" id="ARBA00022448"/>
    </source>
</evidence>
<sequence>MSVMEVKDIRKAFSGNEILHGISVTVERGDVVAILGPSGSGKTTLLRCMNFLETPDSGTMIFHDHNYDLAHMSHHDIAKIRMHTGFVFQNYNLFANRTALQNVTEGLIVARKMPKEKADEIGMNLLKKVGMDNRADHYPSQLSGGQQQRVAIARALATDPEIIFFDEPTSALDPELIGEVLNVMRELAEEGMTMIVVTHEIGFARHVANRVIFMDGGNIVEQNTAAEFFGNPQKDRTKEFIRAEMNRDGLGGKNHEKTA</sequence>
<dbReference type="InterPro" id="IPR030679">
    <property type="entry name" value="ABC_ATPase_HisP-typ"/>
</dbReference>
<keyword evidence="9" id="KW-1185">Reference proteome</keyword>
<dbReference type="EMBL" id="VUMN01000024">
    <property type="protein sequence ID" value="MSS59148.1"/>
    <property type="molecule type" value="Genomic_DNA"/>
</dbReference>
<dbReference type="InterPro" id="IPR003439">
    <property type="entry name" value="ABC_transporter-like_ATP-bd"/>
</dbReference>
<keyword evidence="2" id="KW-0813">Transport</keyword>
<dbReference type="InterPro" id="IPR027417">
    <property type="entry name" value="P-loop_NTPase"/>
</dbReference>
<keyword evidence="5 8" id="KW-0067">ATP-binding</keyword>
<evidence type="ECO:0000259" key="7">
    <source>
        <dbReference type="PROSITE" id="PS50893"/>
    </source>
</evidence>
<comment type="subcellular location">
    <subcellularLocation>
        <location evidence="1">Cell membrane</location>
        <topology evidence="1">Peripheral membrane protein</topology>
    </subcellularLocation>
</comment>
<gene>
    <name evidence="8" type="ORF">FYJ51_09605</name>
</gene>
<dbReference type="GO" id="GO:0005886">
    <property type="term" value="C:plasma membrane"/>
    <property type="evidence" value="ECO:0007669"/>
    <property type="project" value="UniProtKB-SubCell"/>
</dbReference>
<accession>A0A7X2TGV7</accession>
<keyword evidence="6" id="KW-0472">Membrane</keyword>
<dbReference type="CDD" id="cd03262">
    <property type="entry name" value="ABC_HisP_GlnQ"/>
    <property type="match status" value="1"/>
</dbReference>
<dbReference type="InterPro" id="IPR017871">
    <property type="entry name" value="ABC_transporter-like_CS"/>
</dbReference>
<keyword evidence="3" id="KW-1003">Cell membrane</keyword>
<dbReference type="PROSITE" id="PS00211">
    <property type="entry name" value="ABC_TRANSPORTER_1"/>
    <property type="match status" value="1"/>
</dbReference>
<evidence type="ECO:0000256" key="4">
    <source>
        <dbReference type="ARBA" id="ARBA00022741"/>
    </source>
</evidence>
<dbReference type="Proteomes" id="UP000461880">
    <property type="component" value="Unassembled WGS sequence"/>
</dbReference>
<evidence type="ECO:0000256" key="1">
    <source>
        <dbReference type="ARBA" id="ARBA00004202"/>
    </source>
</evidence>
<dbReference type="GO" id="GO:0016887">
    <property type="term" value="F:ATP hydrolysis activity"/>
    <property type="evidence" value="ECO:0007669"/>
    <property type="project" value="InterPro"/>
</dbReference>
<feature type="domain" description="ABC transporter" evidence="7">
    <location>
        <begin position="4"/>
        <end position="241"/>
    </location>
</feature>
<keyword evidence="4" id="KW-0547">Nucleotide-binding</keyword>
<dbReference type="InterPro" id="IPR003593">
    <property type="entry name" value="AAA+_ATPase"/>
</dbReference>
<evidence type="ECO:0000256" key="3">
    <source>
        <dbReference type="ARBA" id="ARBA00022475"/>
    </source>
</evidence>
<evidence type="ECO:0000313" key="9">
    <source>
        <dbReference type="Proteomes" id="UP000461880"/>
    </source>
</evidence>
<dbReference type="AlphaFoldDB" id="A0A7X2TGV7"/>
<dbReference type="GO" id="GO:0005524">
    <property type="term" value="F:ATP binding"/>
    <property type="evidence" value="ECO:0007669"/>
    <property type="project" value="UniProtKB-KW"/>
</dbReference>
<comment type="caution">
    <text evidence="8">The sequence shown here is derived from an EMBL/GenBank/DDBJ whole genome shotgun (WGS) entry which is preliminary data.</text>
</comment>
<dbReference type="SMART" id="SM00382">
    <property type="entry name" value="AAA"/>
    <property type="match status" value="1"/>
</dbReference>
<dbReference type="GO" id="GO:0015424">
    <property type="term" value="F:ABC-type amino acid transporter activity"/>
    <property type="evidence" value="ECO:0007669"/>
    <property type="project" value="InterPro"/>
</dbReference>
<evidence type="ECO:0000313" key="8">
    <source>
        <dbReference type="EMBL" id="MSS59148.1"/>
    </source>
</evidence>
<evidence type="ECO:0000256" key="6">
    <source>
        <dbReference type="ARBA" id="ARBA00023136"/>
    </source>
</evidence>
<proteinExistence type="predicted"/>
<dbReference type="PROSITE" id="PS50893">
    <property type="entry name" value="ABC_TRANSPORTER_2"/>
    <property type="match status" value="1"/>
</dbReference>
<dbReference type="FunFam" id="3.40.50.300:FF:000020">
    <property type="entry name" value="Amino acid ABC transporter ATP-binding component"/>
    <property type="match status" value="1"/>
</dbReference>
<organism evidence="8 9">
    <name type="scientific">Stecheria intestinalis</name>
    <dbReference type="NCBI Taxonomy" id="2606630"/>
    <lineage>
        <taxon>Bacteria</taxon>
        <taxon>Bacillati</taxon>
        <taxon>Bacillota</taxon>
        <taxon>Erysipelotrichia</taxon>
        <taxon>Erysipelotrichales</taxon>
        <taxon>Erysipelotrichaceae</taxon>
        <taxon>Stecheria</taxon>
    </lineage>
</organism>